<comment type="caution">
    <text evidence="2">The sequence shown here is derived from an EMBL/GenBank/DDBJ whole genome shotgun (WGS) entry which is preliminary data.</text>
</comment>
<name>A0AAV5UJ15_9BILA</name>
<proteinExistence type="predicted"/>
<dbReference type="AlphaFoldDB" id="A0AAV5UJ15"/>
<gene>
    <name evidence="2" type="ORF">PENTCL1PPCAC_28093</name>
</gene>
<keyword evidence="3" id="KW-1185">Reference proteome</keyword>
<feature type="region of interest" description="Disordered" evidence="1">
    <location>
        <begin position="1"/>
        <end position="106"/>
    </location>
</feature>
<feature type="compositionally biased region" description="Gly residues" evidence="1">
    <location>
        <begin position="66"/>
        <end position="75"/>
    </location>
</feature>
<evidence type="ECO:0000256" key="1">
    <source>
        <dbReference type="SAM" id="MobiDB-lite"/>
    </source>
</evidence>
<protein>
    <submittedName>
        <fullName evidence="2">Uncharacterized protein</fullName>
    </submittedName>
</protein>
<feature type="compositionally biased region" description="Basic and acidic residues" evidence="1">
    <location>
        <begin position="118"/>
        <end position="130"/>
    </location>
</feature>
<accession>A0AAV5UJ15</accession>
<dbReference type="EMBL" id="BTSX01000006">
    <property type="protein sequence ID" value="GMT05919.1"/>
    <property type="molecule type" value="Genomic_DNA"/>
</dbReference>
<feature type="non-terminal residue" evidence="2">
    <location>
        <position position="1"/>
    </location>
</feature>
<dbReference type="Proteomes" id="UP001432027">
    <property type="component" value="Unassembled WGS sequence"/>
</dbReference>
<feature type="region of interest" description="Disordered" evidence="1">
    <location>
        <begin position="156"/>
        <end position="194"/>
    </location>
</feature>
<evidence type="ECO:0000313" key="3">
    <source>
        <dbReference type="Proteomes" id="UP001432027"/>
    </source>
</evidence>
<reference evidence="2" key="1">
    <citation type="submission" date="2023-10" db="EMBL/GenBank/DDBJ databases">
        <title>Genome assembly of Pristionchus species.</title>
        <authorList>
            <person name="Yoshida K."/>
            <person name="Sommer R.J."/>
        </authorList>
    </citation>
    <scope>NUCLEOTIDE SEQUENCE</scope>
    <source>
        <strain evidence="2">RS0144</strain>
    </source>
</reference>
<evidence type="ECO:0000313" key="2">
    <source>
        <dbReference type="EMBL" id="GMT05919.1"/>
    </source>
</evidence>
<feature type="region of interest" description="Disordered" evidence="1">
    <location>
        <begin position="118"/>
        <end position="140"/>
    </location>
</feature>
<organism evidence="2 3">
    <name type="scientific">Pristionchus entomophagus</name>
    <dbReference type="NCBI Taxonomy" id="358040"/>
    <lineage>
        <taxon>Eukaryota</taxon>
        <taxon>Metazoa</taxon>
        <taxon>Ecdysozoa</taxon>
        <taxon>Nematoda</taxon>
        <taxon>Chromadorea</taxon>
        <taxon>Rhabditida</taxon>
        <taxon>Rhabditina</taxon>
        <taxon>Diplogasteromorpha</taxon>
        <taxon>Diplogasteroidea</taxon>
        <taxon>Neodiplogasteridae</taxon>
        <taxon>Pristionchus</taxon>
    </lineage>
</organism>
<sequence>SLLERALNEQMTMGPELPPQMMTTTRRPAPTRRPLSSVPLRPTTILPTTAEAPQPEEEPAQEKPQGMGGLLGGLSMGMSVVKRRPLPADKVESEEDKEEPRIIPSRVKENPFNLVRYSEDEKNDEKKDYDREEEEMLYDDREDRPAEAPMIGGRRAGTAATKKRPVMVTPAPPPVSSSLITPAPPPKPSFTDESAELPTCECIQISQERMVGRWVPALASPSVISRIDEAIGALLDEDSLSPTCAKFEFSVPRYQKGVNSAKMSVSFKTDKSDKLTKLRGNAISSDSRTVEVKINDLQGNNISAPFCILKAEGQTVYDYMVVVSSQGPCNQAVLLVRDPDTFFDGNNSELIAYFKHMINRKELEPLQAVSFSNDCTAH</sequence>
<feature type="compositionally biased region" description="Low complexity" evidence="1">
    <location>
        <begin position="19"/>
        <end position="34"/>
    </location>
</feature>